<dbReference type="PROSITE" id="PS00108">
    <property type="entry name" value="PROTEIN_KINASE_ST"/>
    <property type="match status" value="1"/>
</dbReference>
<dbReference type="OMA" id="WAYKLRH"/>
<feature type="compositionally biased region" description="Polar residues" evidence="19">
    <location>
        <begin position="1"/>
        <end position="11"/>
    </location>
</feature>
<feature type="compositionally biased region" description="Polar residues" evidence="19">
    <location>
        <begin position="3004"/>
        <end position="3013"/>
    </location>
</feature>
<dbReference type="InterPro" id="IPR056865">
    <property type="entry name" value="CCTL2_WNK"/>
</dbReference>
<dbReference type="GO" id="GO:0005524">
    <property type="term" value="F:ATP binding"/>
    <property type="evidence" value="ECO:0007669"/>
    <property type="project" value="UniProtKB-KW"/>
</dbReference>
<dbReference type="EC" id="2.7.11.1" evidence="3"/>
<feature type="region of interest" description="Disordered" evidence="19">
    <location>
        <begin position="2545"/>
        <end position="2575"/>
    </location>
</feature>
<dbReference type="Ensembl" id="ENSPTXT00000011471.1">
    <property type="protein sequence ID" value="ENSPTXP00000011111.1"/>
    <property type="gene ID" value="ENSPTXG00000007846.1"/>
</dbReference>
<dbReference type="FunFam" id="1.10.510.10:FF:000006">
    <property type="entry name" value="Serine/threonine-protein kinase WNK1 isoform 2"/>
    <property type="match status" value="1"/>
</dbReference>
<keyword evidence="22" id="KW-1185">Reference proteome</keyword>
<feature type="region of interest" description="Disordered" evidence="19">
    <location>
        <begin position="493"/>
        <end position="536"/>
    </location>
</feature>
<accession>A0A670YR84</accession>
<feature type="compositionally biased region" description="Polar residues" evidence="19">
    <location>
        <begin position="2155"/>
        <end position="2174"/>
    </location>
</feature>
<evidence type="ECO:0000256" key="1">
    <source>
        <dbReference type="ARBA" id="ARBA00001946"/>
    </source>
</evidence>
<evidence type="ECO:0000256" key="16">
    <source>
        <dbReference type="ARBA" id="ARBA00080935"/>
    </source>
</evidence>
<feature type="compositionally biased region" description="Basic residues" evidence="19">
    <location>
        <begin position="2558"/>
        <end position="2573"/>
    </location>
</feature>
<evidence type="ECO:0000259" key="20">
    <source>
        <dbReference type="PROSITE" id="PS50011"/>
    </source>
</evidence>
<keyword evidence="7" id="KW-0808">Transferase</keyword>
<keyword evidence="6" id="KW-0597">Phosphoprotein</keyword>
<evidence type="ECO:0000256" key="14">
    <source>
        <dbReference type="ARBA" id="ARBA00063874"/>
    </source>
</evidence>
<evidence type="ECO:0000313" key="22">
    <source>
        <dbReference type="Proteomes" id="UP000472273"/>
    </source>
</evidence>
<keyword evidence="18" id="KW-0175">Coiled coil</keyword>
<feature type="region of interest" description="Disordered" evidence="19">
    <location>
        <begin position="850"/>
        <end position="895"/>
    </location>
</feature>
<dbReference type="Gene3D" id="3.30.200.20">
    <property type="entry name" value="Phosphorylase Kinase, domain 1"/>
    <property type="match status" value="1"/>
</dbReference>
<feature type="compositionally biased region" description="Low complexity" evidence="19">
    <location>
        <begin position="506"/>
        <end position="522"/>
    </location>
</feature>
<feature type="compositionally biased region" description="Low complexity" evidence="19">
    <location>
        <begin position="931"/>
        <end position="946"/>
    </location>
</feature>
<feature type="compositionally biased region" description="Low complexity" evidence="19">
    <location>
        <begin position="2548"/>
        <end position="2557"/>
    </location>
</feature>
<feature type="region of interest" description="Disordered" evidence="19">
    <location>
        <begin position="1"/>
        <end position="24"/>
    </location>
</feature>
<dbReference type="Gene3D" id="1.10.510.10">
    <property type="entry name" value="Transferase(Phosphotransferase) domain 1"/>
    <property type="match status" value="1"/>
</dbReference>
<feature type="region of interest" description="Disordered" evidence="19">
    <location>
        <begin position="978"/>
        <end position="1016"/>
    </location>
</feature>
<feature type="region of interest" description="Disordered" evidence="19">
    <location>
        <begin position="2070"/>
        <end position="2091"/>
    </location>
</feature>
<dbReference type="GO" id="GO:0005634">
    <property type="term" value="C:nucleus"/>
    <property type="evidence" value="ECO:0007669"/>
    <property type="project" value="TreeGrafter"/>
</dbReference>
<feature type="compositionally biased region" description="Low complexity" evidence="19">
    <location>
        <begin position="3493"/>
        <end position="3510"/>
    </location>
</feature>
<evidence type="ECO:0000256" key="11">
    <source>
        <dbReference type="ARBA" id="ARBA00022843"/>
    </source>
</evidence>
<evidence type="ECO:0000256" key="5">
    <source>
        <dbReference type="ARBA" id="ARBA00022527"/>
    </source>
</evidence>
<keyword evidence="4" id="KW-0963">Cytoplasm</keyword>
<comment type="subcellular location">
    <subcellularLocation>
        <location evidence="2">Cytoplasm</location>
    </subcellularLocation>
</comment>
<evidence type="ECO:0000313" key="21">
    <source>
        <dbReference type="Ensembl" id="ENSPTXP00000011111.1"/>
    </source>
</evidence>
<feature type="domain" description="Protein kinase" evidence="20">
    <location>
        <begin position="142"/>
        <end position="400"/>
    </location>
</feature>
<evidence type="ECO:0000256" key="2">
    <source>
        <dbReference type="ARBA" id="ARBA00004496"/>
    </source>
</evidence>
<feature type="compositionally biased region" description="Low complexity" evidence="19">
    <location>
        <begin position="2984"/>
        <end position="2997"/>
    </location>
</feature>
<dbReference type="GO" id="GO:0005737">
    <property type="term" value="C:cytoplasm"/>
    <property type="evidence" value="ECO:0007669"/>
    <property type="project" value="UniProtKB-SubCell"/>
</dbReference>
<dbReference type="GO" id="GO:1904062">
    <property type="term" value="P:regulation of monoatomic cation transmembrane transport"/>
    <property type="evidence" value="ECO:0007669"/>
    <property type="project" value="UniProtKB-ARBA"/>
</dbReference>
<feature type="region of interest" description="Disordered" evidence="19">
    <location>
        <begin position="1035"/>
        <end position="1152"/>
    </location>
</feature>
<dbReference type="Gene3D" id="3.10.20.90">
    <property type="entry name" value="Phosphatidylinositol 3-kinase Catalytic Subunit, Chain A, domain 1"/>
    <property type="match status" value="2"/>
</dbReference>
<feature type="compositionally biased region" description="Polar residues" evidence="19">
    <location>
        <begin position="1630"/>
        <end position="1650"/>
    </location>
</feature>
<feature type="compositionally biased region" description="Low complexity" evidence="19">
    <location>
        <begin position="850"/>
        <end position="894"/>
    </location>
</feature>
<dbReference type="FunFam" id="3.10.20.90:FF:000166">
    <property type="entry name" value="serine/threonine-protein kinase WNK3 isoform X1"/>
    <property type="match status" value="1"/>
</dbReference>
<evidence type="ECO:0000256" key="19">
    <source>
        <dbReference type="SAM" id="MobiDB-lite"/>
    </source>
</evidence>
<dbReference type="InterPro" id="IPR024678">
    <property type="entry name" value="Kinase_OSR1/WNK_CCT"/>
</dbReference>
<dbReference type="PROSITE" id="PS50011">
    <property type="entry name" value="PROTEIN_KINASE_DOM"/>
    <property type="match status" value="1"/>
</dbReference>
<keyword evidence="10" id="KW-0067">ATP-binding</keyword>
<feature type="coiled-coil region" evidence="18">
    <location>
        <begin position="2494"/>
        <end position="2543"/>
    </location>
</feature>
<evidence type="ECO:0000256" key="9">
    <source>
        <dbReference type="ARBA" id="ARBA00022777"/>
    </source>
</evidence>
<proteinExistence type="predicted"/>
<dbReference type="FunFam" id="3.10.20.90:FF:000007">
    <property type="entry name" value="Serine/threonine-protein kinase WNK1 isoform 1"/>
    <property type="match status" value="1"/>
</dbReference>
<feature type="compositionally biased region" description="Basic and acidic residues" evidence="19">
    <location>
        <begin position="493"/>
        <end position="505"/>
    </location>
</feature>
<organism evidence="21 22">
    <name type="scientific">Pseudonaja textilis</name>
    <name type="common">Eastern brown snake</name>
    <dbReference type="NCBI Taxonomy" id="8673"/>
    <lineage>
        <taxon>Eukaryota</taxon>
        <taxon>Metazoa</taxon>
        <taxon>Chordata</taxon>
        <taxon>Craniata</taxon>
        <taxon>Vertebrata</taxon>
        <taxon>Euteleostomi</taxon>
        <taxon>Lepidosauria</taxon>
        <taxon>Squamata</taxon>
        <taxon>Bifurcata</taxon>
        <taxon>Unidentata</taxon>
        <taxon>Episquamata</taxon>
        <taxon>Toxicofera</taxon>
        <taxon>Serpentes</taxon>
        <taxon>Colubroidea</taxon>
        <taxon>Elapidae</taxon>
        <taxon>Hydrophiinae</taxon>
        <taxon>Pseudonaja</taxon>
    </lineage>
</organism>
<dbReference type="InterPro" id="IPR008271">
    <property type="entry name" value="Ser/Thr_kinase_AS"/>
</dbReference>
<protein>
    <recommendedName>
        <fullName evidence="15">Serine/threonine-protein kinase WNK3</fullName>
        <ecNumber evidence="3">2.7.11.1</ecNumber>
    </recommendedName>
    <alternativeName>
        <fullName evidence="16">Protein kinase lysine-deficient 3</fullName>
    </alternativeName>
    <alternativeName>
        <fullName evidence="17">Protein kinase with no lysine 3</fullName>
    </alternativeName>
</protein>
<dbReference type="InterPro" id="IPR000719">
    <property type="entry name" value="Prot_kinase_dom"/>
</dbReference>
<feature type="compositionally biased region" description="Polar residues" evidence="19">
    <location>
        <begin position="2032"/>
        <end position="2055"/>
    </location>
</feature>
<evidence type="ECO:0000256" key="7">
    <source>
        <dbReference type="ARBA" id="ARBA00022679"/>
    </source>
</evidence>
<name>A0A670YR84_PSETE</name>
<feature type="compositionally biased region" description="Low complexity" evidence="19">
    <location>
        <begin position="3530"/>
        <end position="3539"/>
    </location>
</feature>
<feature type="region of interest" description="Disordered" evidence="19">
    <location>
        <begin position="2019"/>
        <end position="2055"/>
    </location>
</feature>
<feature type="region of interest" description="Disordered" evidence="19">
    <location>
        <begin position="1939"/>
        <end position="1978"/>
    </location>
</feature>
<dbReference type="GO" id="GO:0006884">
    <property type="term" value="P:cell volume homeostasis"/>
    <property type="evidence" value="ECO:0007669"/>
    <property type="project" value="UniProtKB-ARBA"/>
</dbReference>
<feature type="coiled-coil region" evidence="18">
    <location>
        <begin position="98"/>
        <end position="130"/>
    </location>
</feature>
<reference evidence="21" key="2">
    <citation type="submission" date="2025-09" db="UniProtKB">
        <authorList>
            <consortium name="Ensembl"/>
        </authorList>
    </citation>
    <scope>IDENTIFICATION</scope>
</reference>
<evidence type="ECO:0000256" key="6">
    <source>
        <dbReference type="ARBA" id="ARBA00022553"/>
    </source>
</evidence>
<dbReference type="CDD" id="cd14031">
    <property type="entry name" value="STKc_WNK3"/>
    <property type="match status" value="1"/>
</dbReference>
<evidence type="ECO:0000256" key="10">
    <source>
        <dbReference type="ARBA" id="ARBA00022840"/>
    </source>
</evidence>
<evidence type="ECO:0000256" key="4">
    <source>
        <dbReference type="ARBA" id="ARBA00022490"/>
    </source>
</evidence>
<dbReference type="FunFam" id="3.30.200.20:FF:000494">
    <property type="entry name" value="serine/threonine-protein kinase WNK2 isoform X2"/>
    <property type="match status" value="1"/>
</dbReference>
<sequence length="3578" mass="393676">MATDSGESASTEESEKPDGVSLECMNPSVDVTLTMEARTKEGLSTPASGAIVERKRFFRKSVEIMEDEKDLELTPRNEQEQFILGDQRMIHLSASTLVAEQEARNEQNSKAIMEATKERMKKEIEEEAEMKAVATSPGGRFLKFDIELGRGAFKTVFKGLDTETWVEVAWCELQDRKLTKAEQQRFKEEAEMLKGLQHPNIVRFYDSWESTVKGKKCIVLVTELMTSGTLKTYLKRFKLMKPKVLRSWCRQILKGLHFLHTRTPPIIHRDLKCDNIFITGPTGSVKIGDLGLATLMRTSFAKSVIGTPEFMAPEMYEEHYDESVDVYAFGMCMLEMATSEYPYSECQNAAQIYRKVTSGIKPASFNKVTDPEVKEIIECCIQQNKSERLSIKDLLNHAFFAEDTGLRVELAEEEEDGMHSSLALRLWVEDPKKLKGKHKDNEAIEFSFNVETDIPEEVACEMVKSGFFHESDSKAVAKSIRDRVTLIKKTREQKQVGNLEERRDSQSQLPSGLPLLQPQGSSFTPPSQQSKAECEETEVDQHARQHILQQMQHSFSLTADNLSETGSGSVILSDASSQHNLAFSSEHMMGTQQVPNLSQTENSTVQGHIYTSQQLMGHYQSNAGVQPALPTNMAHPGVLPLIQSQPSGLPTHNLALPATLQAQTSPLAAQQFPSRMPPDSQVSYSTENQALDGSIMGVPQQMLTITSPQNIPASQVGNQHMPTSIQLTSAARLGSQATAAVGSVELETAPANLVSASQSPVLHGQPSVQFVNNMQVLQSVPQGVRLIQQPKQVSQQVPSTQQPQQVSEQMASMQPSQQIVPQMTSSQQVPQQIAAMQQIPQKLMAVQQSQQVASMQPPQQGVSLQQPQQIHQQGMPMQQSQQVPQQATSIQQSQTVPHVASAQQILEQPQKISQQAAAIHQPPQVPQQILQQVASVQQHPQQNPQQVTSTPQPHFIPQQVPQQVTSTPQPHVIPQQVPQQVTSIQQPHHIPQHVQQQVTPLQQSQQSPQQAAAIQQPQQVPQQVTLIQQQHIIQQPQQSPQQVPQQVTPMQQPQQGSQQAVSIQQSQHIPQQASQQVAPIQQPQVSQQAASTQQLQHIPQQVPQQVTSMQHPQHIPQQVPQQMTPIQQPQQGSQQVASIQQPHHIPQQVTPIQQQQLISQQVIPMQQPQQSPQQVASIQQSQHILHIPQQMTPVQQPQQVPQQATTMQQSQQMATVQAQQVSSIQQPQQVPQQMISIQQPQQGHPQVPQQVASMTQPQHAPQQVLQKGTSMQMAPGLQSKQVTSQQIGSLQIPQQVASMQQVTQRGASSQQPQLVPQQVACGQSTSQSQHIVPLHQVSAVPQQVTLMQQVSQCQEISLDTSGPQQEQQMTQTHHSTNQHPCVMQHTLFHVPPQQQKEEQFVLPSNSKDQLPAVSQQDMEKHQQSEFSGSTSEKVAYPIQTQYQLQIQEHMIYPAQSPHNPPVSEQLQHQLEPTNQMQSPEQAACQMHVTYAAQGSNQAPCPEPLVYSASGVYSGHSLDQSAYVYQGQAAYITQPTYMAQPPEIQQAHLAVRNTDQPSFAVHSPDQSLHLLKDGDAGNMELQICSTQSTKTHAYPSEPHLPEPTIYLIQQDSGMSHQELHPPHLAHKIAEGQQSGPQAPFASSQPSFTPQMQPQPPYQEFSQQPITQPHKATIPQSAFDTLQTVTSVSEQPEQAYTMQQSLDVSGLLNHAPLLQQSQTFQPIDNNQQFIPPPVQPAYIQQQSVCQNSVLSVDLIVQEQMPFKNSMAASLNQQAAFTAVNEPNQEYHQGQDIPQVSISVSDEHEHQLAVQKQESIQGLVQDLPKEGVTGCDLPCGNGKQDKSKQRRTSCARSEKGTKFQLTVLQVSTSGDNTVECQLETHNNKMVTFKFDVDGDAPEDIADYMVEDNFVLENEKDKFVDELRAIVCQAQDIISSLPIEERAAGMESSADPNNCQTGSSEQVQINPASTQSGSDAAPQSSPVGRWRFCINQTIKNRETQASCTPVQSMKTVEGCQTTDCIKESTKEERPKDCSQPVDNLSNQHKPSPSFSSEDLTSDSVISEPQILEPEHSALSHEAEGSMDKLPSASTSDNTDVTTYDSEAWLDPLPAETQSNGAPLSSYVSHPASVVNELNLFTEAFESTPMITEEAEHVINAEQTAASAHTPSQEGISSTSILESDSEGPPKIDFVDSNIKTLDEKLRTLLYQEHSLSGTSPESQKDTQSAVESPFSSSAEDTFPCPGHETQDTNSPQETEPQAALIPSGSHPDSLPVMRQEARVITSVPRDFCRHEMSLETSFPENPVACPASEPSGGAVNLHAGEEMTADVASDWISLSEQATRDNKISGHSKSGAGSFQRGRFQVITVPQQLSSGISESELSEMSPSLELGTEEGCLRGTEMAIIPSAMGETDACCTTSEQPEVEETSATASSMQSCSEPWSKGDVIQKQPSSDSELSAPMGGGSLEGWESNQQSQEERGGTYPKRRSSLFYSASSPMSSDDESEIEDEDLKLELQRLREKHIQEVVSLQAQQNRELQELYERLRSIKDSRSESSDISLQLSSPRRPKSFKSKLRSRPQSHSHVDNGIVAAECCCATTAASVIDYQLSIQAHLLHQSCSQAETNQEQLCIVSSTASCQQTTASKKGMFTDDLHKLVDDWTKEKVGNSLIKPSLNQIKQNKHRLDTDSWSKVYEVFQSLEDHHQEVVSFFRENGFHGLIAHDSEYALCNIPSYYSSHALKLSWNGKNLTTNQFLMQEVAKQLGLKLSSFPIFAALLGNHILPDEDLAAFHWSLLGPDHPLASLKVRAHQLVLPPCDVVIKAVSEYVGAIKSPSGLDIIGRDVFKHSQSRTEDKIERFKKAVEYYSVAMKAPPTPAGQSPYVLPAFGPNHFGGPPPLNRNPMVSLPSGKAMFAPQMGPKMQYQPPGPHGGIAAPSSFLPGPGSSFLFSPHGLADAMPFHEDPALKAGHFNNWPVSYDNCPAKFPNHHLGPKASPSSGPGSSPSSSSDGEEHNGANSNHVSETVSRKSGWEDPAGEKIMNQGWGQSPGNTGNSERTLSGPEAHIPSLLSMATRNHMDITTPPLPPIAPEVLRVAEHRHRRGLMYPFIYHVLTKGEIKVPVCIEDECNTELPPAVVLFRASRQYVYGVLFSVAETQRRMERLAVRKRIPVETHPVIVKEWSAYKGKSPQTPELVSALAFREWTCPNLKKLWLGKAVEDKNRRMRAFLACMKSDTPGMLNPANVPTHLLLMCCVLRYMIQWPGGRILHRHELDAFLAQAVSAQLYEPDQLQELKIEKLDPRGVQLAALFMSGVDTALFANDACGQPVPWEHCCPWIYFDGKLFQSKLIKAIREKAPLIDLCDGQTEQVSKVEKMRQSILEGINFNRQAPPPLLPPPPFVPSMAAPFYPVPLYPRTIGSMQPAAPGRTRGFTGLHPIPPQGGKLEIAGMVVGQWAGSKPSRGQGSFGMQVVSVGGPGKGRGRDGPGKIPKGNKKVNKQNLTDGTAKTSEFGSNSSSSCSRPQSQLNGDGGPPSRANEDPTVGACPSAASPCALARDTDSCNNKSPFFGTLGGDSERCPENKLPFPALQKEE</sequence>
<dbReference type="Pfam" id="PF12202">
    <property type="entry name" value="OSR1_C"/>
    <property type="match status" value="1"/>
</dbReference>
<dbReference type="PANTHER" id="PTHR15976">
    <property type="entry name" value="CONSTITUTIVE COACTIVATOR OF PEROXISOME PROLIFERATOR-ACTIVATED RECEPTOR GAMMA"/>
    <property type="match status" value="1"/>
</dbReference>
<evidence type="ECO:0000256" key="18">
    <source>
        <dbReference type="SAM" id="Coils"/>
    </source>
</evidence>
<keyword evidence="8" id="KW-0547">Nucleotide-binding</keyword>
<feature type="region of interest" description="Disordered" evidence="19">
    <location>
        <begin position="2976"/>
        <end position="3050"/>
    </location>
</feature>
<dbReference type="Proteomes" id="UP000472273">
    <property type="component" value="Unplaced"/>
</dbReference>
<feature type="compositionally biased region" description="Polar residues" evidence="19">
    <location>
        <begin position="1946"/>
        <end position="1978"/>
    </location>
</feature>
<dbReference type="InterPro" id="IPR026784">
    <property type="entry name" value="Coact_PPARg"/>
</dbReference>
<dbReference type="InterPro" id="IPR011009">
    <property type="entry name" value="Kinase-like_dom_sf"/>
</dbReference>
<dbReference type="PANTHER" id="PTHR15976:SF15">
    <property type="entry name" value="CONSTITUTIVE COACTIVATOR OF PPAR-GAMMA-LIKE PROTEIN 2"/>
    <property type="match status" value="1"/>
</dbReference>
<dbReference type="Pfam" id="PF00069">
    <property type="entry name" value="Pkinase"/>
    <property type="match status" value="1"/>
</dbReference>
<dbReference type="Pfam" id="PF24889">
    <property type="entry name" value="CCTL2_WNK"/>
    <property type="match status" value="1"/>
</dbReference>
<evidence type="ECO:0000256" key="13">
    <source>
        <dbReference type="ARBA" id="ARBA00048679"/>
    </source>
</evidence>
<feature type="compositionally biased region" description="Polar residues" evidence="19">
    <location>
        <begin position="2408"/>
        <end position="2432"/>
    </location>
</feature>
<dbReference type="GO" id="GO:0004674">
    <property type="term" value="F:protein serine/threonine kinase activity"/>
    <property type="evidence" value="ECO:0007669"/>
    <property type="project" value="UniProtKB-KW"/>
</dbReference>
<comment type="catalytic activity">
    <reaction evidence="13">
        <text>L-seryl-[protein] + ATP = O-phospho-L-seryl-[protein] + ADP + H(+)</text>
        <dbReference type="Rhea" id="RHEA:17989"/>
        <dbReference type="Rhea" id="RHEA-COMP:9863"/>
        <dbReference type="Rhea" id="RHEA-COMP:11604"/>
        <dbReference type="ChEBI" id="CHEBI:15378"/>
        <dbReference type="ChEBI" id="CHEBI:29999"/>
        <dbReference type="ChEBI" id="CHEBI:30616"/>
        <dbReference type="ChEBI" id="CHEBI:83421"/>
        <dbReference type="ChEBI" id="CHEBI:456216"/>
        <dbReference type="EC" id="2.7.11.1"/>
    </reaction>
</comment>
<dbReference type="SMART" id="SM00220">
    <property type="entry name" value="S_TKc"/>
    <property type="match status" value="1"/>
</dbReference>
<feature type="region of interest" description="Disordered" evidence="19">
    <location>
        <begin position="2206"/>
        <end position="2266"/>
    </location>
</feature>
<evidence type="ECO:0000256" key="12">
    <source>
        <dbReference type="ARBA" id="ARBA00047899"/>
    </source>
</evidence>
<evidence type="ECO:0000256" key="15">
    <source>
        <dbReference type="ARBA" id="ARBA00071800"/>
    </source>
</evidence>
<feature type="compositionally biased region" description="Polar residues" evidence="19">
    <location>
        <begin position="3032"/>
        <end position="3046"/>
    </location>
</feature>
<feature type="compositionally biased region" description="Polar residues" evidence="19">
    <location>
        <begin position="2206"/>
        <end position="2231"/>
    </location>
</feature>
<comment type="catalytic activity">
    <reaction evidence="12">
        <text>L-threonyl-[protein] + ATP = O-phospho-L-threonyl-[protein] + ADP + H(+)</text>
        <dbReference type="Rhea" id="RHEA:46608"/>
        <dbReference type="Rhea" id="RHEA-COMP:11060"/>
        <dbReference type="Rhea" id="RHEA-COMP:11605"/>
        <dbReference type="ChEBI" id="CHEBI:15378"/>
        <dbReference type="ChEBI" id="CHEBI:30013"/>
        <dbReference type="ChEBI" id="CHEBI:30616"/>
        <dbReference type="ChEBI" id="CHEBI:61977"/>
        <dbReference type="ChEBI" id="CHEBI:456216"/>
        <dbReference type="EC" id="2.7.11.1"/>
    </reaction>
</comment>
<feature type="compositionally biased region" description="Basic and acidic residues" evidence="19">
    <location>
        <begin position="2019"/>
        <end position="2028"/>
    </location>
</feature>
<feature type="compositionally biased region" description="Low complexity" evidence="19">
    <location>
        <begin position="1238"/>
        <end position="1250"/>
    </location>
</feature>
<feature type="region of interest" description="Disordered" evidence="19">
    <location>
        <begin position="2407"/>
        <end position="2480"/>
    </location>
</feature>
<feature type="compositionally biased region" description="Polar residues" evidence="19">
    <location>
        <begin position="1251"/>
        <end position="1285"/>
    </location>
</feature>
<feature type="region of interest" description="Disordered" evidence="19">
    <location>
        <begin position="1238"/>
        <end position="1285"/>
    </location>
</feature>
<dbReference type="GeneTree" id="ENSGT00940000160145"/>
<dbReference type="SUPFAM" id="SSF56112">
    <property type="entry name" value="Protein kinase-like (PK-like)"/>
    <property type="match status" value="1"/>
</dbReference>
<comment type="cofactor">
    <cofactor evidence="1">
        <name>Mg(2+)</name>
        <dbReference type="ChEBI" id="CHEBI:18420"/>
    </cofactor>
</comment>
<feature type="region of interest" description="Disordered" evidence="19">
    <location>
        <begin position="3442"/>
        <end position="3578"/>
    </location>
</feature>
<evidence type="ECO:0000256" key="8">
    <source>
        <dbReference type="ARBA" id="ARBA00022741"/>
    </source>
</evidence>
<keyword evidence="9" id="KW-0418">Kinase</keyword>
<feature type="region of interest" description="Disordered" evidence="19">
    <location>
        <begin position="2155"/>
        <end position="2185"/>
    </location>
</feature>
<keyword evidence="11" id="KW-0832">Ubl conjugation</keyword>
<keyword evidence="5" id="KW-0723">Serine/threonine-protein kinase</keyword>
<reference evidence="21" key="1">
    <citation type="submission" date="2025-08" db="UniProtKB">
        <authorList>
            <consortium name="Ensembl"/>
        </authorList>
    </citation>
    <scope>IDENTIFICATION</scope>
</reference>
<comment type="subunit">
    <text evidence="14">Interacts with WNK1 and WNK4.</text>
</comment>
<feature type="region of interest" description="Disordered" evidence="19">
    <location>
        <begin position="1630"/>
        <end position="1666"/>
    </location>
</feature>
<gene>
    <name evidence="21" type="primary">WNK3</name>
</gene>
<evidence type="ECO:0000256" key="3">
    <source>
        <dbReference type="ARBA" id="ARBA00012513"/>
    </source>
</evidence>
<feature type="region of interest" description="Disordered" evidence="19">
    <location>
        <begin position="931"/>
        <end position="955"/>
    </location>
</feature>
<evidence type="ECO:0000256" key="17">
    <source>
        <dbReference type="ARBA" id="ARBA00083534"/>
    </source>
</evidence>